<sequence>MGAVYNYGQRKELKGIKEGMEKGIKKGIKDVVLKLYENGMGIDEISKYAEIDVEEIEKMLD</sequence>
<proteinExistence type="predicted"/>
<evidence type="ECO:0000313" key="2">
    <source>
        <dbReference type="Proteomes" id="UP000762703"/>
    </source>
</evidence>
<organism evidence="1 2">
    <name type="scientific">Methanobrevibacter millerae</name>
    <dbReference type="NCBI Taxonomy" id="230361"/>
    <lineage>
        <taxon>Archaea</taxon>
        <taxon>Methanobacteriati</taxon>
        <taxon>Methanobacteriota</taxon>
        <taxon>Methanomada group</taxon>
        <taxon>Methanobacteria</taxon>
        <taxon>Methanobacteriales</taxon>
        <taxon>Methanobacteriaceae</taxon>
        <taxon>Methanobrevibacter</taxon>
    </lineage>
</organism>
<dbReference type="AlphaFoldDB" id="A0A8T3V916"/>
<comment type="caution">
    <text evidence="1">The sequence shown here is derived from an EMBL/GenBank/DDBJ whole genome shotgun (WGS) entry which is preliminary data.</text>
</comment>
<reference evidence="1" key="1">
    <citation type="submission" date="2019-04" db="EMBL/GenBank/DDBJ databases">
        <title>Evolution of Biomass-Degrading Anaerobic Consortia Revealed by Metagenomics.</title>
        <authorList>
            <person name="Peng X."/>
        </authorList>
    </citation>
    <scope>NUCLEOTIDE SEQUENCE</scope>
    <source>
        <strain evidence="1">SIG12</strain>
    </source>
</reference>
<gene>
    <name evidence="1" type="ORF">E7Z73_02320</name>
</gene>
<accession>A0A8T3V916</accession>
<name>A0A8T3V916_9EURY</name>
<dbReference type="EMBL" id="SUTE01000017">
    <property type="protein sequence ID" value="MBE6504568.1"/>
    <property type="molecule type" value="Genomic_DNA"/>
</dbReference>
<dbReference type="Proteomes" id="UP000762703">
    <property type="component" value="Unassembled WGS sequence"/>
</dbReference>
<evidence type="ECO:0000313" key="1">
    <source>
        <dbReference type="EMBL" id="MBE6504568.1"/>
    </source>
</evidence>
<protein>
    <submittedName>
        <fullName evidence="1">Uncharacterized protein</fullName>
    </submittedName>
</protein>
<dbReference type="RefSeq" id="WP_303736214.1">
    <property type="nucleotide sequence ID" value="NZ_SUTE01000017.1"/>
</dbReference>